<protein>
    <submittedName>
        <fullName evidence="2">Uncharacterized protein</fullName>
    </submittedName>
</protein>
<name>A0A9D5BCR6_PEA</name>
<reference evidence="2 3" key="1">
    <citation type="journal article" date="2022" name="Nat. Genet.">
        <title>Improved pea reference genome and pan-genome highlight genomic features and evolutionary characteristics.</title>
        <authorList>
            <person name="Yang T."/>
            <person name="Liu R."/>
            <person name="Luo Y."/>
            <person name="Hu S."/>
            <person name="Wang D."/>
            <person name="Wang C."/>
            <person name="Pandey M.K."/>
            <person name="Ge S."/>
            <person name="Xu Q."/>
            <person name="Li N."/>
            <person name="Li G."/>
            <person name="Huang Y."/>
            <person name="Saxena R.K."/>
            <person name="Ji Y."/>
            <person name="Li M."/>
            <person name="Yan X."/>
            <person name="He Y."/>
            <person name="Liu Y."/>
            <person name="Wang X."/>
            <person name="Xiang C."/>
            <person name="Varshney R.K."/>
            <person name="Ding H."/>
            <person name="Gao S."/>
            <person name="Zong X."/>
        </authorList>
    </citation>
    <scope>NUCLEOTIDE SEQUENCE [LARGE SCALE GENOMIC DNA]</scope>
    <source>
        <strain evidence="2 3">cv. Zhongwan 6</strain>
    </source>
</reference>
<sequence>MLVERQGFAFFMDLSYDNLLEFYSHCMTISHHINFCKIFHVVEDELEPKPTMTKEATRPKPGKSILVKVRDGRKFDSTKVDSVDSSKLDDMEDMVEVDSDSSSQGSEFVDATQFSNADMDIYMFDENVNKQ</sequence>
<feature type="compositionally biased region" description="Acidic residues" evidence="1">
    <location>
        <begin position="90"/>
        <end position="99"/>
    </location>
</feature>
<dbReference type="AlphaFoldDB" id="A0A9D5BCR6"/>
<evidence type="ECO:0000256" key="1">
    <source>
        <dbReference type="SAM" id="MobiDB-lite"/>
    </source>
</evidence>
<dbReference type="Proteomes" id="UP001058974">
    <property type="component" value="Chromosome 2"/>
</dbReference>
<evidence type="ECO:0000313" key="2">
    <source>
        <dbReference type="EMBL" id="KAI5438504.1"/>
    </source>
</evidence>
<accession>A0A9D5BCR6</accession>
<comment type="caution">
    <text evidence="2">The sequence shown here is derived from an EMBL/GenBank/DDBJ whole genome shotgun (WGS) entry which is preliminary data.</text>
</comment>
<feature type="region of interest" description="Disordered" evidence="1">
    <location>
        <begin position="85"/>
        <end position="108"/>
    </location>
</feature>
<gene>
    <name evidence="2" type="ORF">KIW84_024299</name>
</gene>
<proteinExistence type="predicted"/>
<dbReference type="Gramene" id="Psat02G0429900-T1">
    <property type="protein sequence ID" value="KAI5438504.1"/>
    <property type="gene ID" value="KIW84_024299"/>
</dbReference>
<organism evidence="2 3">
    <name type="scientific">Pisum sativum</name>
    <name type="common">Garden pea</name>
    <name type="synonym">Lathyrus oleraceus</name>
    <dbReference type="NCBI Taxonomy" id="3888"/>
    <lineage>
        <taxon>Eukaryota</taxon>
        <taxon>Viridiplantae</taxon>
        <taxon>Streptophyta</taxon>
        <taxon>Embryophyta</taxon>
        <taxon>Tracheophyta</taxon>
        <taxon>Spermatophyta</taxon>
        <taxon>Magnoliopsida</taxon>
        <taxon>eudicotyledons</taxon>
        <taxon>Gunneridae</taxon>
        <taxon>Pentapetalae</taxon>
        <taxon>rosids</taxon>
        <taxon>fabids</taxon>
        <taxon>Fabales</taxon>
        <taxon>Fabaceae</taxon>
        <taxon>Papilionoideae</taxon>
        <taxon>50 kb inversion clade</taxon>
        <taxon>NPAAA clade</taxon>
        <taxon>Hologalegina</taxon>
        <taxon>IRL clade</taxon>
        <taxon>Fabeae</taxon>
        <taxon>Lathyrus</taxon>
    </lineage>
</organism>
<keyword evidence="3" id="KW-1185">Reference proteome</keyword>
<dbReference type="EMBL" id="JAMSHJ010000002">
    <property type="protein sequence ID" value="KAI5438504.1"/>
    <property type="molecule type" value="Genomic_DNA"/>
</dbReference>
<evidence type="ECO:0000313" key="3">
    <source>
        <dbReference type="Proteomes" id="UP001058974"/>
    </source>
</evidence>